<evidence type="ECO:0000256" key="6">
    <source>
        <dbReference type="ARBA" id="ARBA00023136"/>
    </source>
</evidence>
<dbReference type="Pfam" id="PF00528">
    <property type="entry name" value="BPD_transp_1"/>
    <property type="match status" value="1"/>
</dbReference>
<feature type="transmembrane region" description="Helical" evidence="7">
    <location>
        <begin position="152"/>
        <end position="173"/>
    </location>
</feature>
<feature type="transmembrane region" description="Helical" evidence="7">
    <location>
        <begin position="193"/>
        <end position="220"/>
    </location>
</feature>
<dbReference type="GO" id="GO:0055085">
    <property type="term" value="P:transmembrane transport"/>
    <property type="evidence" value="ECO:0007669"/>
    <property type="project" value="InterPro"/>
</dbReference>
<protein>
    <submittedName>
        <fullName evidence="9">Putative sugar ABC transporter permease protein</fullName>
    </submittedName>
</protein>
<feature type="transmembrane region" description="Helical" evidence="7">
    <location>
        <begin position="85"/>
        <end position="109"/>
    </location>
</feature>
<dbReference type="GO" id="GO:0005886">
    <property type="term" value="C:plasma membrane"/>
    <property type="evidence" value="ECO:0007669"/>
    <property type="project" value="UniProtKB-SubCell"/>
</dbReference>
<dbReference type="PANTHER" id="PTHR43744:SF9">
    <property type="entry name" value="POLYGALACTURONAN_RHAMNOGALACTURONAN TRANSPORT SYSTEM PERMEASE PROTEIN YTCP"/>
    <property type="match status" value="1"/>
</dbReference>
<sequence length="308" mass="34848">MEKKKKVEKVNVRTFDRKTNAIFNILIGLFAISCIIPFIFVIIISFTDESYLINHGYSFFPDVWSTKAYQYIFQGAMSHRIMRSFGISVFITVVGTFINTTMTSTYAYAISRPYFPYRRFFTVYALITMLFAPGMVANYLVVSNLLHLKDTVWALILPMALGPFGILVMRTFFKKTVPDSIIESARMDGASEWMIFMKIVLPLAVPGIATISLFSALTYWNDWFNALLYVQSENLYPMQYLLIKIQSNLQALAQNAGISAQMADSLASLPKESVRMAIVVIATLPIALTYPFFQKYFVGGLTIGGVKE</sequence>
<keyword evidence="4 7" id="KW-0812">Transmembrane</keyword>
<comment type="similarity">
    <text evidence="7">Belongs to the binding-protein-dependent transport system permease family.</text>
</comment>
<proteinExistence type="inferred from homology"/>
<gene>
    <name evidence="9" type="ordered locus">SpyM3_1290</name>
</gene>
<accession>A0A0H2UVF3</accession>
<organism evidence="9 10">
    <name type="scientific">Streptococcus pyogenes serotype M3 (strain ATCC BAA-595 / MGAS315)</name>
    <dbReference type="NCBI Taxonomy" id="198466"/>
    <lineage>
        <taxon>Bacteria</taxon>
        <taxon>Bacillati</taxon>
        <taxon>Bacillota</taxon>
        <taxon>Bacilli</taxon>
        <taxon>Lactobacillales</taxon>
        <taxon>Streptococcaceae</taxon>
        <taxon>Streptococcus</taxon>
    </lineage>
</organism>
<feature type="transmembrane region" description="Helical" evidence="7">
    <location>
        <begin position="21"/>
        <end position="46"/>
    </location>
</feature>
<reference evidence="9 10" key="1">
    <citation type="journal article" date="2002" name="Proc. Natl. Acad. Sci. U.S.A.">
        <title>Genome sequence of a serotype M3 strain of group A Streptococcus: phage-encoded toxins, the high-virulence phenotype, and clone emergence.</title>
        <authorList>
            <person name="Beres S.B."/>
            <person name="Sylva G.L."/>
            <person name="Barbian K.D."/>
            <person name="Lei B."/>
            <person name="Hoff J.S."/>
            <person name="Mammarella N.D."/>
            <person name="Liu M.Y."/>
            <person name="Smoot J.C."/>
            <person name="Porcella S.F."/>
            <person name="Parkins L.D."/>
            <person name="Campbell D.S."/>
            <person name="Smith T.M."/>
            <person name="McCormick J.K."/>
            <person name="Leung D.Y."/>
            <person name="Schlievert P.M."/>
            <person name="Musser J.M."/>
        </authorList>
    </citation>
    <scope>NUCLEOTIDE SEQUENCE [LARGE SCALE GENOMIC DNA]</scope>
    <source>
        <strain evidence="10">ATCC BAA-595 / MGAS315</strain>
    </source>
</reference>
<evidence type="ECO:0000256" key="2">
    <source>
        <dbReference type="ARBA" id="ARBA00022448"/>
    </source>
</evidence>
<name>A0A0H2UVF3_STRP3</name>
<evidence type="ECO:0000259" key="8">
    <source>
        <dbReference type="PROSITE" id="PS50928"/>
    </source>
</evidence>
<dbReference type="CDD" id="cd06261">
    <property type="entry name" value="TM_PBP2"/>
    <property type="match status" value="1"/>
</dbReference>
<evidence type="ECO:0000256" key="1">
    <source>
        <dbReference type="ARBA" id="ARBA00004651"/>
    </source>
</evidence>
<evidence type="ECO:0000313" key="9">
    <source>
        <dbReference type="EMBL" id="AAM79897.1"/>
    </source>
</evidence>
<dbReference type="PROSITE" id="PS50928">
    <property type="entry name" value="ABC_TM1"/>
    <property type="match status" value="1"/>
</dbReference>
<keyword evidence="3" id="KW-1003">Cell membrane</keyword>
<feature type="transmembrane region" description="Helical" evidence="7">
    <location>
        <begin position="121"/>
        <end position="140"/>
    </location>
</feature>
<dbReference type="KEGG" id="spg:SpyM3_1290"/>
<dbReference type="AlphaFoldDB" id="A0A0H2UVF3"/>
<dbReference type="PANTHER" id="PTHR43744">
    <property type="entry name" value="ABC TRANSPORTER PERMEASE PROTEIN MG189-RELATED-RELATED"/>
    <property type="match status" value="1"/>
</dbReference>
<feature type="domain" description="ABC transmembrane type-1" evidence="8">
    <location>
        <begin position="85"/>
        <end position="290"/>
    </location>
</feature>
<dbReference type="Proteomes" id="UP000000564">
    <property type="component" value="Chromosome"/>
</dbReference>
<dbReference type="SUPFAM" id="SSF161098">
    <property type="entry name" value="MetI-like"/>
    <property type="match status" value="1"/>
</dbReference>
<evidence type="ECO:0000256" key="3">
    <source>
        <dbReference type="ARBA" id="ARBA00022475"/>
    </source>
</evidence>
<dbReference type="InterPro" id="IPR000515">
    <property type="entry name" value="MetI-like"/>
</dbReference>
<evidence type="ECO:0000256" key="5">
    <source>
        <dbReference type="ARBA" id="ARBA00022989"/>
    </source>
</evidence>
<evidence type="ECO:0000256" key="7">
    <source>
        <dbReference type="RuleBase" id="RU363032"/>
    </source>
</evidence>
<evidence type="ECO:0000313" key="10">
    <source>
        <dbReference type="Proteomes" id="UP000000564"/>
    </source>
</evidence>
<dbReference type="RefSeq" id="WP_011054785.1">
    <property type="nucleotide sequence ID" value="NC_004070.1"/>
</dbReference>
<dbReference type="Gene3D" id="1.10.3720.10">
    <property type="entry name" value="MetI-like"/>
    <property type="match status" value="1"/>
</dbReference>
<keyword evidence="5 7" id="KW-1133">Transmembrane helix</keyword>
<keyword evidence="6 7" id="KW-0472">Membrane</keyword>
<comment type="subcellular location">
    <subcellularLocation>
        <location evidence="1 7">Cell membrane</location>
        <topology evidence="1 7">Multi-pass membrane protein</topology>
    </subcellularLocation>
</comment>
<feature type="transmembrane region" description="Helical" evidence="7">
    <location>
        <begin position="274"/>
        <end position="293"/>
    </location>
</feature>
<keyword evidence="2 7" id="KW-0813">Transport</keyword>
<dbReference type="EMBL" id="AE014074">
    <property type="protein sequence ID" value="AAM79897.1"/>
    <property type="molecule type" value="Genomic_DNA"/>
</dbReference>
<dbReference type="HOGENOM" id="CLU_016047_1_0_9"/>
<dbReference type="PROSITE" id="PS51257">
    <property type="entry name" value="PROKAR_LIPOPROTEIN"/>
    <property type="match status" value="1"/>
</dbReference>
<evidence type="ECO:0000256" key="4">
    <source>
        <dbReference type="ARBA" id="ARBA00022692"/>
    </source>
</evidence>
<dbReference type="InterPro" id="IPR035906">
    <property type="entry name" value="MetI-like_sf"/>
</dbReference>